<gene>
    <name evidence="11" type="primary">Pcsk6</name>
    <name evidence="11" type="ORF">AWC38_SpisGene7119</name>
</gene>
<organism evidence="11 12">
    <name type="scientific">Stylophora pistillata</name>
    <name type="common">Smooth cauliflower coral</name>
    <dbReference type="NCBI Taxonomy" id="50429"/>
    <lineage>
        <taxon>Eukaryota</taxon>
        <taxon>Metazoa</taxon>
        <taxon>Cnidaria</taxon>
        <taxon>Anthozoa</taxon>
        <taxon>Hexacorallia</taxon>
        <taxon>Scleractinia</taxon>
        <taxon>Astrocoeniina</taxon>
        <taxon>Pocilloporidae</taxon>
        <taxon>Stylophora</taxon>
    </lineage>
</organism>
<feature type="domain" description="P/Homo B" evidence="10">
    <location>
        <begin position="384"/>
        <end position="533"/>
    </location>
</feature>
<evidence type="ECO:0000313" key="11">
    <source>
        <dbReference type="EMBL" id="PFX28206.1"/>
    </source>
</evidence>
<sequence>MPEQLRPFGTSLVRQCPQELFCPTLKSTRSPWVSEDGLFANLFAFMTGGVDHLSMWKCENDREHPKRRASQIIWTFLTKSIRNFLCWDQNGAECSANFRVEKHHTSRFEDALQIPAIFECEQGTIEWYMQQKEQTYRLLSRKFNDPLFNLQWYIERPNNPREPTYNIMSVWKAGYTGKGILVAVVDDGVDGSHPDLQENYNLSASYDYVQGTAVQLKSSVKGHGNRCAGIIAGVAGNNLCGVGLAYNAKIAGIRLFDGIGKTIDATEAKALVHELRSVDIYSNSWGPHSWGMEVEGPGPLAKEALKYGVDKGRDGLGAIYTFAVGNGGNSDSCAYNGYVNSIYTITINSVNKDGTKPEYAEECAGILATTYSKESGDQSGSIVTVDEKGGCTQDFGGTSAANAMASGLIALTLQAKRIPGTVSETVRNCPITFLEHVQIKVDLDFHYRGDLSLKLKAPSGTSSQLTKYRPLDQFEEKKNLTDWVIATLVHWGESSMGTWELEISELDQRKHKSTKSTGTLHSWSLILYGTSDAHSVPTILTSRPMEPTGTVSSTKHHSRTNDKDKDGTSKKNLTVVVVVVVVVVLIGAAGGTMVYKVRSILIERKKGKVKIEATELYITTVNIGGDTGNKGFDRKIDGPSGDVRDTAVTEKETIRYMTTVESGDGRIML</sequence>
<keyword evidence="9" id="KW-0812">Transmembrane</keyword>
<evidence type="ECO:0000256" key="4">
    <source>
        <dbReference type="ARBA" id="ARBA00022801"/>
    </source>
</evidence>
<dbReference type="Gene3D" id="3.40.50.200">
    <property type="entry name" value="Peptidase S8/S53 domain"/>
    <property type="match status" value="1"/>
</dbReference>
<dbReference type="SUPFAM" id="SSF49785">
    <property type="entry name" value="Galactose-binding domain-like"/>
    <property type="match status" value="1"/>
</dbReference>
<dbReference type="Pfam" id="PF01483">
    <property type="entry name" value="P_proprotein"/>
    <property type="match status" value="1"/>
</dbReference>
<evidence type="ECO:0000256" key="8">
    <source>
        <dbReference type="SAM" id="MobiDB-lite"/>
    </source>
</evidence>
<evidence type="ECO:0000256" key="7">
    <source>
        <dbReference type="PROSITE-ProRule" id="PRU01240"/>
    </source>
</evidence>
<comment type="caution">
    <text evidence="11">The sequence shown here is derived from an EMBL/GenBank/DDBJ whole genome shotgun (WGS) entry which is preliminary data.</text>
</comment>
<dbReference type="InterPro" id="IPR015500">
    <property type="entry name" value="Peptidase_S8_subtilisin-rel"/>
</dbReference>
<dbReference type="InterPro" id="IPR008979">
    <property type="entry name" value="Galactose-bd-like_sf"/>
</dbReference>
<reference evidence="12" key="1">
    <citation type="journal article" date="2017" name="bioRxiv">
        <title>Comparative analysis of the genomes of Stylophora pistillata and Acropora digitifera provides evidence for extensive differences between species of corals.</title>
        <authorList>
            <person name="Voolstra C.R."/>
            <person name="Li Y."/>
            <person name="Liew Y.J."/>
            <person name="Baumgarten S."/>
            <person name="Zoccola D."/>
            <person name="Flot J.-F."/>
            <person name="Tambutte S."/>
            <person name="Allemand D."/>
            <person name="Aranda M."/>
        </authorList>
    </citation>
    <scope>NUCLEOTIDE SEQUENCE [LARGE SCALE GENOMIC DNA]</scope>
</reference>
<dbReference type="InterPro" id="IPR023827">
    <property type="entry name" value="Peptidase_S8_Asp-AS"/>
</dbReference>
<keyword evidence="1 7" id="KW-0645">Protease</keyword>
<dbReference type="AlphaFoldDB" id="A0A2B4SFR1"/>
<dbReference type="InterPro" id="IPR000209">
    <property type="entry name" value="Peptidase_S8/S53_dom"/>
</dbReference>
<keyword evidence="9" id="KW-1133">Transmembrane helix</keyword>
<dbReference type="GO" id="GO:0004252">
    <property type="term" value="F:serine-type endopeptidase activity"/>
    <property type="evidence" value="ECO:0007669"/>
    <property type="project" value="UniProtKB-UniRule"/>
</dbReference>
<feature type="active site" description="Charge relay system" evidence="6 7">
    <location>
        <position position="223"/>
    </location>
</feature>
<dbReference type="InterPro" id="IPR036852">
    <property type="entry name" value="Peptidase_S8/S53_dom_sf"/>
</dbReference>
<dbReference type="OrthoDB" id="5981811at2759"/>
<accession>A0A2B4SFR1</accession>
<keyword evidence="2" id="KW-0165">Cleavage on pair of basic residues</keyword>
<dbReference type="PROSITE" id="PS00136">
    <property type="entry name" value="SUBTILASE_ASP"/>
    <property type="match status" value="1"/>
</dbReference>
<dbReference type="Proteomes" id="UP000225706">
    <property type="component" value="Unassembled WGS sequence"/>
</dbReference>
<evidence type="ECO:0000256" key="6">
    <source>
        <dbReference type="PIRSR" id="PIRSR615500-1"/>
    </source>
</evidence>
<dbReference type="GO" id="GO:0016485">
    <property type="term" value="P:protein processing"/>
    <property type="evidence" value="ECO:0007669"/>
    <property type="project" value="TreeGrafter"/>
</dbReference>
<keyword evidence="5 7" id="KW-0720">Serine protease</keyword>
<dbReference type="PROSITE" id="PS51829">
    <property type="entry name" value="P_HOMO_B"/>
    <property type="match status" value="1"/>
</dbReference>
<keyword evidence="4 7" id="KW-0378">Hydrolase</keyword>
<dbReference type="EMBL" id="LSMT01000088">
    <property type="protein sequence ID" value="PFX28206.1"/>
    <property type="molecule type" value="Genomic_DNA"/>
</dbReference>
<protein>
    <submittedName>
        <fullName evidence="11">Proprotein convertase subtilisin/kexin type 6</fullName>
    </submittedName>
</protein>
<comment type="similarity">
    <text evidence="7">Belongs to the peptidase S8 family.</text>
</comment>
<proteinExistence type="inferred from homology"/>
<dbReference type="SUPFAM" id="SSF52743">
    <property type="entry name" value="Subtilisin-like"/>
    <property type="match status" value="1"/>
</dbReference>
<evidence type="ECO:0000256" key="3">
    <source>
        <dbReference type="ARBA" id="ARBA00022729"/>
    </source>
</evidence>
<feature type="active site" description="Charge relay system" evidence="6 7">
    <location>
        <position position="186"/>
    </location>
</feature>
<dbReference type="PANTHER" id="PTHR42884">
    <property type="entry name" value="PROPROTEIN CONVERTASE SUBTILISIN/KEXIN-RELATED"/>
    <property type="match status" value="1"/>
</dbReference>
<evidence type="ECO:0000259" key="10">
    <source>
        <dbReference type="PROSITE" id="PS51829"/>
    </source>
</evidence>
<feature type="active site" description="Charge relay system" evidence="6 7">
    <location>
        <position position="399"/>
    </location>
</feature>
<evidence type="ECO:0000256" key="2">
    <source>
        <dbReference type="ARBA" id="ARBA00022685"/>
    </source>
</evidence>
<dbReference type="PROSITE" id="PS51892">
    <property type="entry name" value="SUBTILASE"/>
    <property type="match status" value="1"/>
</dbReference>
<evidence type="ECO:0000256" key="1">
    <source>
        <dbReference type="ARBA" id="ARBA00022670"/>
    </source>
</evidence>
<name>A0A2B4SFR1_STYPI</name>
<evidence type="ECO:0000313" key="12">
    <source>
        <dbReference type="Proteomes" id="UP000225706"/>
    </source>
</evidence>
<dbReference type="GO" id="GO:0000139">
    <property type="term" value="C:Golgi membrane"/>
    <property type="evidence" value="ECO:0007669"/>
    <property type="project" value="TreeGrafter"/>
</dbReference>
<feature type="transmembrane region" description="Helical" evidence="9">
    <location>
        <begin position="573"/>
        <end position="595"/>
    </location>
</feature>
<feature type="region of interest" description="Disordered" evidence="8">
    <location>
        <begin position="540"/>
        <end position="567"/>
    </location>
</feature>
<dbReference type="PANTHER" id="PTHR42884:SF31">
    <property type="entry name" value="PROPROTEIN CONVERTASE SUBTILISIN_KEXIN TYPE 5"/>
    <property type="match status" value="1"/>
</dbReference>
<dbReference type="Pfam" id="PF00082">
    <property type="entry name" value="Peptidase_S8"/>
    <property type="match status" value="1"/>
</dbReference>
<evidence type="ECO:0000256" key="9">
    <source>
        <dbReference type="SAM" id="Phobius"/>
    </source>
</evidence>
<dbReference type="PRINTS" id="PR00723">
    <property type="entry name" value="SUBTILISIN"/>
</dbReference>
<dbReference type="InterPro" id="IPR034182">
    <property type="entry name" value="Kexin/furin"/>
</dbReference>
<evidence type="ECO:0000256" key="5">
    <source>
        <dbReference type="ARBA" id="ARBA00022825"/>
    </source>
</evidence>
<keyword evidence="9" id="KW-0472">Membrane</keyword>
<dbReference type="GO" id="GO:0005802">
    <property type="term" value="C:trans-Golgi network"/>
    <property type="evidence" value="ECO:0007669"/>
    <property type="project" value="TreeGrafter"/>
</dbReference>
<dbReference type="InterPro" id="IPR002884">
    <property type="entry name" value="P_dom"/>
</dbReference>
<dbReference type="CDD" id="cd04059">
    <property type="entry name" value="Peptidases_S8_Protein_convertases_Kexins_Furin-like"/>
    <property type="match status" value="1"/>
</dbReference>
<keyword evidence="12" id="KW-1185">Reference proteome</keyword>
<keyword evidence="3" id="KW-0732">Signal</keyword>